<sequence length="447" mass="50151">MVTKFILVSETSFQNTETALKNQQASIQGLKTQIGQLAKLISERPQGSLPSNTESNPMGQLNAIVIEEEEGLIAKPMPETMETVTKNAYEPCLNNNKGRIYEERRLQIEETPDKLKLSQDELNTSPNQLKVGDKVLLDAADPRLTTSEPNEEIPLTVLSIFPYGTVELIAGMRSVNSSHRLDHAEERVRFFPTRDVISCHGHVTWPWAKLPKQHGHETRPCLETMVETENVTQACDTSVPYTRGRHCQNEHGNGRSERSKTRPCDTVVCAHTPKPHGRGPNVKRAQIQNSQDTQTKIRVQCHPYVTIMTNSDDPGTVQFHLDSLVRQLSIPEFGIALGLGLIPAPATYDPSLSKASTLPPSLRYLQAILAHTLIGRRERTGVVTTHDAYFLWSMANRHGISSMLSMRMIEKRHDTYPPQYRLAQSTEEEDPEDIPDDVPPRHEDPPT</sequence>
<proteinExistence type="predicted"/>
<dbReference type="EMBL" id="KZ668381">
    <property type="protein sequence ID" value="PPR88080.1"/>
    <property type="molecule type" value="Genomic_DNA"/>
</dbReference>
<reference evidence="2 3" key="1">
    <citation type="submission" date="2015-01" db="EMBL/GenBank/DDBJ databases">
        <title>Genome of allotetraploid Gossypium barbadense reveals genomic plasticity and fiber elongation in cotton evolution.</title>
        <authorList>
            <person name="Chen X."/>
            <person name="Liu X."/>
            <person name="Zhao B."/>
            <person name="Zheng H."/>
            <person name="Hu Y."/>
            <person name="Lu G."/>
            <person name="Yang C."/>
            <person name="Chen J."/>
            <person name="Shan C."/>
            <person name="Zhang L."/>
            <person name="Zhou Y."/>
            <person name="Wang L."/>
            <person name="Guo W."/>
            <person name="Bai Y."/>
            <person name="Ruan J."/>
            <person name="Shangguan X."/>
            <person name="Mao Y."/>
            <person name="Jiang J."/>
            <person name="Zhu Y."/>
            <person name="Lei J."/>
            <person name="Kang H."/>
            <person name="Chen S."/>
            <person name="He X."/>
            <person name="Wang R."/>
            <person name="Wang Y."/>
            <person name="Chen J."/>
            <person name="Wang L."/>
            <person name="Yu S."/>
            <person name="Wang B."/>
            <person name="Wei J."/>
            <person name="Song S."/>
            <person name="Lu X."/>
            <person name="Gao Z."/>
            <person name="Gu W."/>
            <person name="Deng X."/>
            <person name="Ma D."/>
            <person name="Wang S."/>
            <person name="Liang W."/>
            <person name="Fang L."/>
            <person name="Cai C."/>
            <person name="Zhu X."/>
            <person name="Zhou B."/>
            <person name="Zhang Y."/>
            <person name="Chen Z."/>
            <person name="Xu S."/>
            <person name="Zhu R."/>
            <person name="Wang S."/>
            <person name="Zhang T."/>
            <person name="Zhao G."/>
        </authorList>
    </citation>
    <scope>NUCLEOTIDE SEQUENCE [LARGE SCALE GENOMIC DNA]</scope>
    <source>
        <strain evidence="3">cv. Xinhai21</strain>
        <tissue evidence="2">Leaf</tissue>
    </source>
</reference>
<gene>
    <name evidence="2" type="ORF">GOBAR_AA32610</name>
</gene>
<feature type="region of interest" description="Disordered" evidence="1">
    <location>
        <begin position="417"/>
        <end position="447"/>
    </location>
</feature>
<evidence type="ECO:0000313" key="2">
    <source>
        <dbReference type="EMBL" id="PPR88080.1"/>
    </source>
</evidence>
<name>A0A2P5WAG1_GOSBA</name>
<evidence type="ECO:0000313" key="3">
    <source>
        <dbReference type="Proteomes" id="UP000239757"/>
    </source>
</evidence>
<accession>A0A2P5WAG1</accession>
<feature type="compositionally biased region" description="Acidic residues" evidence="1">
    <location>
        <begin position="426"/>
        <end position="436"/>
    </location>
</feature>
<dbReference type="AlphaFoldDB" id="A0A2P5WAG1"/>
<feature type="compositionally biased region" description="Basic and acidic residues" evidence="1">
    <location>
        <begin position="438"/>
        <end position="447"/>
    </location>
</feature>
<organism evidence="2 3">
    <name type="scientific">Gossypium barbadense</name>
    <name type="common">Sea Island cotton</name>
    <name type="synonym">Hibiscus barbadensis</name>
    <dbReference type="NCBI Taxonomy" id="3634"/>
    <lineage>
        <taxon>Eukaryota</taxon>
        <taxon>Viridiplantae</taxon>
        <taxon>Streptophyta</taxon>
        <taxon>Embryophyta</taxon>
        <taxon>Tracheophyta</taxon>
        <taxon>Spermatophyta</taxon>
        <taxon>Magnoliopsida</taxon>
        <taxon>eudicotyledons</taxon>
        <taxon>Gunneridae</taxon>
        <taxon>Pentapetalae</taxon>
        <taxon>rosids</taxon>
        <taxon>malvids</taxon>
        <taxon>Malvales</taxon>
        <taxon>Malvaceae</taxon>
        <taxon>Malvoideae</taxon>
        <taxon>Gossypium</taxon>
    </lineage>
</organism>
<protein>
    <submittedName>
        <fullName evidence="2">Uncharacterized protein</fullName>
    </submittedName>
</protein>
<dbReference type="Proteomes" id="UP000239757">
    <property type="component" value="Unassembled WGS sequence"/>
</dbReference>
<evidence type="ECO:0000256" key="1">
    <source>
        <dbReference type="SAM" id="MobiDB-lite"/>
    </source>
</evidence>